<keyword evidence="3" id="KW-1185">Reference proteome</keyword>
<proteinExistence type="predicted"/>
<feature type="compositionally biased region" description="Basic residues" evidence="1">
    <location>
        <begin position="146"/>
        <end position="164"/>
    </location>
</feature>
<reference evidence="3" key="1">
    <citation type="journal article" date="2019" name="Int. J. Syst. Evol. Microbiol.">
        <title>The Global Catalogue of Microorganisms (GCM) 10K type strain sequencing project: providing services to taxonomists for standard genome sequencing and annotation.</title>
        <authorList>
            <consortium name="The Broad Institute Genomics Platform"/>
            <consortium name="The Broad Institute Genome Sequencing Center for Infectious Disease"/>
            <person name="Wu L."/>
            <person name="Ma J."/>
        </authorList>
    </citation>
    <scope>NUCLEOTIDE SEQUENCE [LARGE SCALE GENOMIC DNA]</scope>
    <source>
        <strain evidence="3">CCUG 53903</strain>
    </source>
</reference>
<dbReference type="Pfam" id="PF06197">
    <property type="entry name" value="DUF998"/>
    <property type="match status" value="1"/>
</dbReference>
<organism evidence="2 3">
    <name type="scientific">Nonomuraea insulae</name>
    <dbReference type="NCBI Taxonomy" id="1616787"/>
    <lineage>
        <taxon>Bacteria</taxon>
        <taxon>Bacillati</taxon>
        <taxon>Actinomycetota</taxon>
        <taxon>Actinomycetes</taxon>
        <taxon>Streptosporangiales</taxon>
        <taxon>Streptosporangiaceae</taxon>
        <taxon>Nonomuraea</taxon>
    </lineage>
</organism>
<dbReference type="Proteomes" id="UP001596058">
    <property type="component" value="Unassembled WGS sequence"/>
</dbReference>
<evidence type="ECO:0000313" key="2">
    <source>
        <dbReference type="EMBL" id="MFC5827251.1"/>
    </source>
</evidence>
<feature type="compositionally biased region" description="Basic residues" evidence="1">
    <location>
        <begin position="72"/>
        <end position="82"/>
    </location>
</feature>
<comment type="caution">
    <text evidence="2">The sequence shown here is derived from an EMBL/GenBank/DDBJ whole genome shotgun (WGS) entry which is preliminary data.</text>
</comment>
<sequence length="172" mass="18542">MSSRTLPVLLSGGIAAGVLVPVLLWADGATRPGYSLWHHGASQLGTGERGWLQTINFVLGGLARHRLRLRRRHRLPPGHPRHLATGPRGPARTPVPARRVLLDRGLGRAPAPPPRRRPPHERPFSGGARHRRSPMTAVAPVARGHLASRRRPHAPGHGGGRRGRYTSALGPG</sequence>
<evidence type="ECO:0000256" key="1">
    <source>
        <dbReference type="SAM" id="MobiDB-lite"/>
    </source>
</evidence>
<protein>
    <submittedName>
        <fullName evidence="2">DUF998 domain-containing protein</fullName>
    </submittedName>
</protein>
<dbReference type="EMBL" id="JBHSPA010000028">
    <property type="protein sequence ID" value="MFC5827251.1"/>
    <property type="molecule type" value="Genomic_DNA"/>
</dbReference>
<dbReference type="RefSeq" id="WP_379516759.1">
    <property type="nucleotide sequence ID" value="NZ_JBHSPA010000028.1"/>
</dbReference>
<gene>
    <name evidence="2" type="ORF">ACFPZ3_25585</name>
</gene>
<dbReference type="InterPro" id="IPR009339">
    <property type="entry name" value="DUF998"/>
</dbReference>
<feature type="region of interest" description="Disordered" evidence="1">
    <location>
        <begin position="72"/>
        <end position="172"/>
    </location>
</feature>
<name>A0ABW1CND7_9ACTN</name>
<accession>A0ABW1CND7</accession>
<evidence type="ECO:0000313" key="3">
    <source>
        <dbReference type="Proteomes" id="UP001596058"/>
    </source>
</evidence>